<gene>
    <name evidence="3" type="ORF">MCBB_1926</name>
</gene>
<dbReference type="InterPro" id="IPR013783">
    <property type="entry name" value="Ig-like_fold"/>
</dbReference>
<dbReference type="RefSeq" id="WP_071907535.1">
    <property type="nucleotide sequence ID" value="NZ_LT607756.1"/>
</dbReference>
<dbReference type="InterPro" id="IPR051172">
    <property type="entry name" value="Chlamydia_OmcB"/>
</dbReference>
<dbReference type="Pfam" id="PF01345">
    <property type="entry name" value="DUF11"/>
    <property type="match status" value="3"/>
</dbReference>
<dbReference type="Proteomes" id="UP000094707">
    <property type="component" value="Chromosome I"/>
</dbReference>
<feature type="domain" description="DUF11" evidence="2">
    <location>
        <begin position="281"/>
        <end position="395"/>
    </location>
</feature>
<dbReference type="EMBL" id="LT607756">
    <property type="protein sequence ID" value="SCG86474.1"/>
    <property type="molecule type" value="Genomic_DNA"/>
</dbReference>
<dbReference type="Gene3D" id="2.60.40.10">
    <property type="entry name" value="Immunoglobulins"/>
    <property type="match status" value="2"/>
</dbReference>
<evidence type="ECO:0000259" key="2">
    <source>
        <dbReference type="Pfam" id="PF01345"/>
    </source>
</evidence>
<sequence length="464" mass="48507">MYRKHRRPAFLLLTVFFVICAAGAAAAQEAVDVNITKTAPDTVVAGDNITYNITVTNTNPDEDAQAVTLVDDVTGKLVDPQYSVDGVDKGSWNGTHIWDVLPAQTSVLVKIWGQVNPSQPAGPWLYNDATVFSANDPNQDNNYAHTWTLVSTAADLNITKTAPDTVVAGNNITYDIVVANNGPSDAQAVTLVDDVTGKLINPQFSIDGVNMGSWGGAYGGSYVWDVLAAQTSVLVKIWGQVNPSQPAGPWLYNDATVFSVTDPNQDNNYAHTWTWVYTLADVYVQKTAPANVTAGENITYNIVVGNNGPSDAQNVTVTDTLDSWLSGATYTLDGADMGSWTGSLSLGTLAPGKYVTIIITGLVNATAPAGSLIGNTVSAITDTSDPFMDNNTASTVTGVVTATSGGEGVLPPISGGEAVTEEPLSGGEAVSAETIPMETTGSPVTLLVMALLVLLASLSGIRRS</sequence>
<dbReference type="NCBIfam" id="TIGR01451">
    <property type="entry name" value="B_ant_repeat"/>
    <property type="match status" value="3"/>
</dbReference>
<dbReference type="KEGG" id="mcub:MCBB_1926"/>
<dbReference type="OrthoDB" id="379497at2157"/>
<reference evidence="3 4" key="1">
    <citation type="submission" date="2016-08" db="EMBL/GenBank/DDBJ databases">
        <authorList>
            <person name="Seilhamer J.J."/>
        </authorList>
    </citation>
    <scope>NUCLEOTIDE SEQUENCE [LARGE SCALE GENOMIC DNA]</scope>
    <source>
        <strain evidence="3">Buetzberg</strain>
    </source>
</reference>
<feature type="domain" description="DUF11" evidence="2">
    <location>
        <begin position="32"/>
        <end position="145"/>
    </location>
</feature>
<protein>
    <recommendedName>
        <fullName evidence="2">DUF11 domain-containing protein</fullName>
    </recommendedName>
</protein>
<dbReference type="PANTHER" id="PTHR34819:SF3">
    <property type="entry name" value="CELL SURFACE PROTEIN"/>
    <property type="match status" value="1"/>
</dbReference>
<keyword evidence="1" id="KW-1133">Transmembrane helix</keyword>
<accession>A0A1D3L4A8</accession>
<dbReference type="InterPro" id="IPR047589">
    <property type="entry name" value="DUF11_rpt"/>
</dbReference>
<feature type="domain" description="DUF11" evidence="2">
    <location>
        <begin position="155"/>
        <end position="271"/>
    </location>
</feature>
<evidence type="ECO:0000313" key="3">
    <source>
        <dbReference type="EMBL" id="SCG86474.1"/>
    </source>
</evidence>
<organism evidence="3 4">
    <name type="scientific">Methanobacterium congolense</name>
    <dbReference type="NCBI Taxonomy" id="118062"/>
    <lineage>
        <taxon>Archaea</taxon>
        <taxon>Methanobacteriati</taxon>
        <taxon>Methanobacteriota</taxon>
        <taxon>Methanomada group</taxon>
        <taxon>Methanobacteria</taxon>
        <taxon>Methanobacteriales</taxon>
        <taxon>Methanobacteriaceae</taxon>
        <taxon>Methanobacterium</taxon>
    </lineage>
</organism>
<evidence type="ECO:0000256" key="1">
    <source>
        <dbReference type="SAM" id="Phobius"/>
    </source>
</evidence>
<feature type="transmembrane region" description="Helical" evidence="1">
    <location>
        <begin position="444"/>
        <end position="461"/>
    </location>
</feature>
<dbReference type="GeneID" id="30412764"/>
<evidence type="ECO:0000313" key="4">
    <source>
        <dbReference type="Proteomes" id="UP000094707"/>
    </source>
</evidence>
<dbReference type="InterPro" id="IPR001434">
    <property type="entry name" value="OmcB-like_DUF11"/>
</dbReference>
<name>A0A1D3L4A8_9EURY</name>
<keyword evidence="1" id="KW-0472">Membrane</keyword>
<dbReference type="STRING" id="118062.MCBB_1926"/>
<keyword evidence="1" id="KW-0812">Transmembrane</keyword>
<dbReference type="AlphaFoldDB" id="A0A1D3L4A8"/>
<keyword evidence="4" id="KW-1185">Reference proteome</keyword>
<proteinExistence type="predicted"/>
<dbReference type="PANTHER" id="PTHR34819">
    <property type="entry name" value="LARGE CYSTEINE-RICH PERIPLASMIC PROTEIN OMCB"/>
    <property type="match status" value="1"/>
</dbReference>